<evidence type="ECO:0000256" key="1">
    <source>
        <dbReference type="ARBA" id="ARBA00010641"/>
    </source>
</evidence>
<dbReference type="InterPro" id="IPR014284">
    <property type="entry name" value="RNA_pol_sigma-70_dom"/>
</dbReference>
<dbReference type="CDD" id="cd06171">
    <property type="entry name" value="Sigma70_r4"/>
    <property type="match status" value="1"/>
</dbReference>
<name>A0AA94IRP4_9BACT</name>
<keyword evidence="2" id="KW-0805">Transcription regulation</keyword>
<organism evidence="8 9">
    <name type="scientific">Prevotella jejuni</name>
    <dbReference type="NCBI Taxonomy" id="1177574"/>
    <lineage>
        <taxon>Bacteria</taxon>
        <taxon>Pseudomonadati</taxon>
        <taxon>Bacteroidota</taxon>
        <taxon>Bacteroidia</taxon>
        <taxon>Bacteroidales</taxon>
        <taxon>Prevotellaceae</taxon>
        <taxon>Prevotella</taxon>
    </lineage>
</organism>
<evidence type="ECO:0000256" key="4">
    <source>
        <dbReference type="ARBA" id="ARBA00023125"/>
    </source>
</evidence>
<dbReference type="PANTHER" id="PTHR43133">
    <property type="entry name" value="RNA POLYMERASE ECF-TYPE SIGMA FACTO"/>
    <property type="match status" value="1"/>
</dbReference>
<keyword evidence="5" id="KW-0804">Transcription</keyword>
<dbReference type="GO" id="GO:0016987">
    <property type="term" value="F:sigma factor activity"/>
    <property type="evidence" value="ECO:0007669"/>
    <property type="project" value="UniProtKB-KW"/>
</dbReference>
<evidence type="ECO:0000256" key="2">
    <source>
        <dbReference type="ARBA" id="ARBA00023015"/>
    </source>
</evidence>
<dbReference type="InterPro" id="IPR039425">
    <property type="entry name" value="RNA_pol_sigma-70-like"/>
</dbReference>
<dbReference type="AlphaFoldDB" id="A0AA94IRP4"/>
<proteinExistence type="inferred from homology"/>
<dbReference type="InterPro" id="IPR013249">
    <property type="entry name" value="RNA_pol_sigma70_r4_t2"/>
</dbReference>
<dbReference type="Proteomes" id="UP000198427">
    <property type="component" value="Unassembled WGS sequence"/>
</dbReference>
<feature type="domain" description="RNA polymerase sigma factor 70 region 4 type 2" evidence="7">
    <location>
        <begin position="114"/>
        <end position="166"/>
    </location>
</feature>
<dbReference type="GO" id="GO:0003677">
    <property type="term" value="F:DNA binding"/>
    <property type="evidence" value="ECO:0007669"/>
    <property type="project" value="UniProtKB-KW"/>
</dbReference>
<keyword evidence="4" id="KW-0238">DNA-binding</keyword>
<dbReference type="PANTHER" id="PTHR43133:SF8">
    <property type="entry name" value="RNA POLYMERASE SIGMA FACTOR HI_1459-RELATED"/>
    <property type="match status" value="1"/>
</dbReference>
<evidence type="ECO:0000313" key="8">
    <source>
        <dbReference type="EMBL" id="SNR64046.1"/>
    </source>
</evidence>
<dbReference type="EMBL" id="FZNZ01000002">
    <property type="protein sequence ID" value="SNR64046.1"/>
    <property type="molecule type" value="Genomic_DNA"/>
</dbReference>
<sequence>MITHSLHLPMQASDFKQLFLPCHRKLFSVAYRLMGNVQAAEDLVQETFLKLWMQRDKMGTVDHPEAYSITVLRRLFYDKMRTGRLQEVDKDVGTLQVSSSQNISRQLEQADECQRVRQMIVSLPEPQASIMLMRDVEDRSYEEISIETGLTEVNIRSILSRARKKIREQIKAMRYDKD</sequence>
<reference evidence="8 9" key="1">
    <citation type="submission" date="2017-06" db="EMBL/GenBank/DDBJ databases">
        <authorList>
            <person name="Varghese N."/>
            <person name="Submissions S."/>
        </authorList>
    </citation>
    <scope>NUCLEOTIDE SEQUENCE [LARGE SCALE GENOMIC DNA]</scope>
    <source>
        <strain evidence="8 9">DSM 26989</strain>
    </source>
</reference>
<dbReference type="Pfam" id="PF04542">
    <property type="entry name" value="Sigma70_r2"/>
    <property type="match status" value="1"/>
</dbReference>
<dbReference type="NCBIfam" id="TIGR02937">
    <property type="entry name" value="sigma70-ECF"/>
    <property type="match status" value="1"/>
</dbReference>
<keyword evidence="3" id="KW-0731">Sigma factor</keyword>
<comment type="similarity">
    <text evidence="1">Belongs to the sigma-70 factor family. ECF subfamily.</text>
</comment>
<dbReference type="Gene3D" id="1.10.1740.10">
    <property type="match status" value="1"/>
</dbReference>
<dbReference type="InterPro" id="IPR036388">
    <property type="entry name" value="WH-like_DNA-bd_sf"/>
</dbReference>
<dbReference type="InterPro" id="IPR013324">
    <property type="entry name" value="RNA_pol_sigma_r3/r4-like"/>
</dbReference>
<dbReference type="GO" id="GO:0006352">
    <property type="term" value="P:DNA-templated transcription initiation"/>
    <property type="evidence" value="ECO:0007669"/>
    <property type="project" value="InterPro"/>
</dbReference>
<dbReference type="SUPFAM" id="SSF88946">
    <property type="entry name" value="Sigma2 domain of RNA polymerase sigma factors"/>
    <property type="match status" value="1"/>
</dbReference>
<evidence type="ECO:0000259" key="6">
    <source>
        <dbReference type="Pfam" id="PF04542"/>
    </source>
</evidence>
<dbReference type="SUPFAM" id="SSF88659">
    <property type="entry name" value="Sigma3 and sigma4 domains of RNA polymerase sigma factors"/>
    <property type="match status" value="1"/>
</dbReference>
<evidence type="ECO:0000259" key="7">
    <source>
        <dbReference type="Pfam" id="PF08281"/>
    </source>
</evidence>
<accession>A0AA94IRP4</accession>
<keyword evidence="9" id="KW-1185">Reference proteome</keyword>
<evidence type="ECO:0000256" key="5">
    <source>
        <dbReference type="ARBA" id="ARBA00023163"/>
    </source>
</evidence>
<evidence type="ECO:0000256" key="3">
    <source>
        <dbReference type="ARBA" id="ARBA00023082"/>
    </source>
</evidence>
<evidence type="ECO:0000313" key="9">
    <source>
        <dbReference type="Proteomes" id="UP000198427"/>
    </source>
</evidence>
<dbReference type="Pfam" id="PF08281">
    <property type="entry name" value="Sigma70_r4_2"/>
    <property type="match status" value="1"/>
</dbReference>
<comment type="caution">
    <text evidence="8">The sequence shown here is derived from an EMBL/GenBank/DDBJ whole genome shotgun (WGS) entry which is preliminary data.</text>
</comment>
<feature type="domain" description="RNA polymerase sigma-70 region 2" evidence="6">
    <location>
        <begin position="20"/>
        <end position="82"/>
    </location>
</feature>
<dbReference type="InterPro" id="IPR013325">
    <property type="entry name" value="RNA_pol_sigma_r2"/>
</dbReference>
<gene>
    <name evidence="8" type="ORF">SAMN06265364_102114</name>
</gene>
<protein>
    <submittedName>
        <fullName evidence="8">RNA polymerase sigma-70 factor, ECF subfamily</fullName>
    </submittedName>
</protein>
<dbReference type="InterPro" id="IPR007627">
    <property type="entry name" value="RNA_pol_sigma70_r2"/>
</dbReference>
<dbReference type="Gene3D" id="1.10.10.10">
    <property type="entry name" value="Winged helix-like DNA-binding domain superfamily/Winged helix DNA-binding domain"/>
    <property type="match status" value="1"/>
</dbReference>